<proteinExistence type="predicted"/>
<dbReference type="OrthoDB" id="2112582at2"/>
<accession>A0A1N6V6G0</accession>
<sequence>MVDQIYYKIQYPLKKAIDLMKDLDSHDLDSLGEGLSDYDREKIASFIEDWNNGGREKLTALISDLRAQQ</sequence>
<reference evidence="2" key="1">
    <citation type="submission" date="2017-01" db="EMBL/GenBank/DDBJ databases">
        <authorList>
            <person name="Varghese N."/>
            <person name="Submissions S."/>
        </authorList>
    </citation>
    <scope>NUCLEOTIDE SEQUENCE [LARGE SCALE GENOMIC DNA]</scope>
    <source>
        <strain evidence="2">ATCC 700103</strain>
    </source>
</reference>
<keyword evidence="2" id="KW-1185">Reference proteome</keyword>
<dbReference type="STRING" id="56779.SAMN05421834_107124"/>
<evidence type="ECO:0000313" key="2">
    <source>
        <dbReference type="Proteomes" id="UP000185669"/>
    </source>
</evidence>
<protein>
    <submittedName>
        <fullName evidence="1">Uncharacterized protein</fullName>
    </submittedName>
</protein>
<dbReference type="EMBL" id="FTNC01000007">
    <property type="protein sequence ID" value="SIQ73464.1"/>
    <property type="molecule type" value="Genomic_DNA"/>
</dbReference>
<dbReference type="RefSeq" id="WP_076544587.1">
    <property type="nucleotide sequence ID" value="NZ_FTNC01000007.1"/>
</dbReference>
<name>A0A1N6V6G0_9FIRM</name>
<dbReference type="AlphaFoldDB" id="A0A1N6V6G0"/>
<gene>
    <name evidence="1" type="ORF">SAMN05421834_107124</name>
</gene>
<organism evidence="1 2">
    <name type="scientific">Halanaerobium kushneri</name>
    <dbReference type="NCBI Taxonomy" id="56779"/>
    <lineage>
        <taxon>Bacteria</taxon>
        <taxon>Bacillati</taxon>
        <taxon>Bacillota</taxon>
        <taxon>Clostridia</taxon>
        <taxon>Halanaerobiales</taxon>
        <taxon>Halanaerobiaceae</taxon>
        <taxon>Halanaerobium</taxon>
    </lineage>
</organism>
<evidence type="ECO:0000313" key="1">
    <source>
        <dbReference type="EMBL" id="SIQ73464.1"/>
    </source>
</evidence>
<dbReference type="Proteomes" id="UP000185669">
    <property type="component" value="Unassembled WGS sequence"/>
</dbReference>